<keyword evidence="2" id="KW-1185">Reference proteome</keyword>
<dbReference type="Proteomes" id="UP001246372">
    <property type="component" value="Unassembled WGS sequence"/>
</dbReference>
<proteinExistence type="predicted"/>
<comment type="caution">
    <text evidence="1">The sequence shown here is derived from an EMBL/GenBank/DDBJ whole genome shotgun (WGS) entry which is preliminary data.</text>
</comment>
<evidence type="ECO:0000313" key="2">
    <source>
        <dbReference type="Proteomes" id="UP001246372"/>
    </source>
</evidence>
<accession>A0ABU3PCC2</accession>
<evidence type="ECO:0000313" key="1">
    <source>
        <dbReference type="EMBL" id="MDT9000224.1"/>
    </source>
</evidence>
<sequence length="227" mass="25412">MSKNIDGEYVGDDLEGKSAVESAKRVEAWCANWGIRQFQAIGCPPVGVWRELRRIPSLPKDAPEHLQRAHRAANKQFQHDGDERETVAWDDYCRAQGGMGIGREACIKLAKRAPDGLGRYGDAMQPRPYGIETVGTATLEQGQPLRTWLVESVWHVWSIERPKVRRFDWRSQIAETAQPASPWTRVNNCTKGDAAEPLSISGPPKFKPYADQDQATCRMHSAAGEFP</sequence>
<dbReference type="EMBL" id="JAVXZY010000005">
    <property type="protein sequence ID" value="MDT9000224.1"/>
    <property type="molecule type" value="Genomic_DNA"/>
</dbReference>
<protein>
    <submittedName>
        <fullName evidence="1">Uncharacterized protein</fullName>
    </submittedName>
</protein>
<reference evidence="1" key="1">
    <citation type="submission" date="2023-09" db="EMBL/GenBank/DDBJ databases">
        <title>Paucibacter sp. APW11 Genome sequencing and assembly.</title>
        <authorList>
            <person name="Kim I."/>
        </authorList>
    </citation>
    <scope>NUCLEOTIDE SEQUENCE</scope>
    <source>
        <strain evidence="1">APW11</strain>
    </source>
</reference>
<gene>
    <name evidence="1" type="ORF">RQP53_13195</name>
</gene>
<organism evidence="1 2">
    <name type="scientific">Roseateles aquae</name>
    <dbReference type="NCBI Taxonomy" id="3077235"/>
    <lineage>
        <taxon>Bacteria</taxon>
        <taxon>Pseudomonadati</taxon>
        <taxon>Pseudomonadota</taxon>
        <taxon>Betaproteobacteria</taxon>
        <taxon>Burkholderiales</taxon>
        <taxon>Sphaerotilaceae</taxon>
        <taxon>Roseateles</taxon>
    </lineage>
</organism>
<name>A0ABU3PCC2_9BURK</name>